<accession>A0A835Q6S8</accession>
<protein>
    <submittedName>
        <fullName evidence="1">Uncharacterized protein</fullName>
    </submittedName>
</protein>
<dbReference type="Proteomes" id="UP000636800">
    <property type="component" value="Unassembled WGS sequence"/>
</dbReference>
<evidence type="ECO:0000313" key="1">
    <source>
        <dbReference type="EMBL" id="KAG0466714.1"/>
    </source>
</evidence>
<sequence>MAPKQRIASGMNSVEGFAECLEIKTLIPNGEWNEDGHTIVPDLQMVKQL</sequence>
<gene>
    <name evidence="1" type="ORF">HPP92_018294</name>
</gene>
<dbReference type="EMBL" id="JADCNL010000009">
    <property type="protein sequence ID" value="KAG0466714.1"/>
    <property type="molecule type" value="Genomic_DNA"/>
</dbReference>
<name>A0A835Q6S8_VANPL</name>
<comment type="caution">
    <text evidence="1">The sequence shown here is derived from an EMBL/GenBank/DDBJ whole genome shotgun (WGS) entry which is preliminary data.</text>
</comment>
<reference evidence="1 2" key="1">
    <citation type="journal article" date="2020" name="Nat. Food">
        <title>A phased Vanilla planifolia genome enables genetic improvement of flavour and production.</title>
        <authorList>
            <person name="Hasing T."/>
            <person name="Tang H."/>
            <person name="Brym M."/>
            <person name="Khazi F."/>
            <person name="Huang T."/>
            <person name="Chambers A.H."/>
        </authorList>
    </citation>
    <scope>NUCLEOTIDE SEQUENCE [LARGE SCALE GENOMIC DNA]</scope>
    <source>
        <tissue evidence="1">Leaf</tissue>
    </source>
</reference>
<keyword evidence="2" id="KW-1185">Reference proteome</keyword>
<dbReference type="AlphaFoldDB" id="A0A835Q6S8"/>
<organism evidence="1 2">
    <name type="scientific">Vanilla planifolia</name>
    <name type="common">Vanilla</name>
    <dbReference type="NCBI Taxonomy" id="51239"/>
    <lineage>
        <taxon>Eukaryota</taxon>
        <taxon>Viridiplantae</taxon>
        <taxon>Streptophyta</taxon>
        <taxon>Embryophyta</taxon>
        <taxon>Tracheophyta</taxon>
        <taxon>Spermatophyta</taxon>
        <taxon>Magnoliopsida</taxon>
        <taxon>Liliopsida</taxon>
        <taxon>Asparagales</taxon>
        <taxon>Orchidaceae</taxon>
        <taxon>Vanilloideae</taxon>
        <taxon>Vanilleae</taxon>
        <taxon>Vanilla</taxon>
    </lineage>
</organism>
<proteinExistence type="predicted"/>
<evidence type="ECO:0000313" key="2">
    <source>
        <dbReference type="Proteomes" id="UP000636800"/>
    </source>
</evidence>